<dbReference type="Proteomes" id="UP000823046">
    <property type="component" value="Unassembled WGS sequence"/>
</dbReference>
<sequence>MFIAQYFDRLEKEAASQLHADFNAHSVPSFSSVKRFLENWLPNRPSQQFLYDAGIFPDPTRWTITKPMLERFFATRLTKMPLVGGNEFGRNLFNLSDQLRVGRATYSAGALKILNALSASTSVERPFKAEIAQEFFVQVDTELKRIESQIDHFVQKPNTYDSAHFSAEFNPAENHNEIYSHIDESKLMDLSLIEPMQQHLGTLHASNTKINYTLLLINALQSYEKARESFSRENSSETLFHIFNTLMYSASFQTSARCLVCKHIIPLLHSVIQETSKKLSESLDKLGWGRVAFASGCVYSADHSNDINLENTLVNPLNTSGGEPVIVPEILQKLDFEKKTIHSLLSKLLIAQKLEASTEILSSCNFKIPESSHGHPPPPGSTVSSTFDIHQSDLQYLFKLPPTSGTFLLDSTIHSNSFIGFEILAKAIVDAFRYHFQSDESPLNRLDKPEWAFRYLLNQFQEHAVALSYIWDSIEEETEAVTTPLPTSFFENYSEHIERAVLVQFDPIEGLAAHCVTELQSFIQYRMEKLFQIPGSELNKEPKESNACDISNLQIVLPLESVSTIGFLNMLQHLMHLQKTWKVFHKSSSKHLFRSFEENFPVRTLQEGKKDAPHSLDFSNVKDKISQLHLLTENGHESMQDGHTQKVSAGTTKNAKNSKAILFWASRNDKKSKISSSPSHTLPIGLLDIWIDLDSRLLRQMIAKSIAKGELMARQDSRLQWEDALISFPMFSSNLIDWLEASVERLESLSNETARKMFSEGVIQMALEQFRELLRSEWNKLEDLIKEQWKVSLLFDNCSHVLMYLDSIYRYKSFIEENISSLQAIKTRMLKAFCVALMDHVERCIYRMQYQLHFLSEDVLSHLKELRGMIYAPSFDEILSVLENALQERLVLYLFKDLTLFPTEERLHYFIQNGQELLEAFNSLSFSENGQTYLPLFSSVNV</sequence>
<organism evidence="1 2">
    <name type="scientific">Cardiosporidium cionae</name>
    <dbReference type="NCBI Taxonomy" id="476202"/>
    <lineage>
        <taxon>Eukaryota</taxon>
        <taxon>Sar</taxon>
        <taxon>Alveolata</taxon>
        <taxon>Apicomplexa</taxon>
        <taxon>Aconoidasida</taxon>
        <taxon>Nephromycida</taxon>
        <taxon>Cardiosporidium</taxon>
    </lineage>
</organism>
<name>A0ABQ7JBT8_9APIC</name>
<protein>
    <recommendedName>
        <fullName evidence="3">Exocyst complex component Sec8</fullName>
    </recommendedName>
</protein>
<proteinExistence type="predicted"/>
<comment type="caution">
    <text evidence="1">The sequence shown here is derived from an EMBL/GenBank/DDBJ whole genome shotgun (WGS) entry which is preliminary data.</text>
</comment>
<evidence type="ECO:0008006" key="3">
    <source>
        <dbReference type="Google" id="ProtNLM"/>
    </source>
</evidence>
<reference evidence="1 2" key="1">
    <citation type="journal article" date="2020" name="bioRxiv">
        <title>Metabolic contributions of an alphaproteobacterial endosymbiont in the apicomplexan Cardiosporidium cionae.</title>
        <authorList>
            <person name="Hunter E.S."/>
            <person name="Paight C.J."/>
            <person name="Lane C.E."/>
        </authorList>
    </citation>
    <scope>NUCLEOTIDE SEQUENCE [LARGE SCALE GENOMIC DNA]</scope>
    <source>
        <strain evidence="1">ESH_2018</strain>
    </source>
</reference>
<gene>
    <name evidence="1" type="ORF">IE077_001981</name>
</gene>
<accession>A0ABQ7JBT8</accession>
<dbReference type="EMBL" id="JADAQX010000175">
    <property type="protein sequence ID" value="KAF8821481.1"/>
    <property type="molecule type" value="Genomic_DNA"/>
</dbReference>
<evidence type="ECO:0000313" key="2">
    <source>
        <dbReference type="Proteomes" id="UP000823046"/>
    </source>
</evidence>
<keyword evidence="2" id="KW-1185">Reference proteome</keyword>
<evidence type="ECO:0000313" key="1">
    <source>
        <dbReference type="EMBL" id="KAF8821481.1"/>
    </source>
</evidence>